<organism evidence="1 2">
    <name type="scientific">Gossypium armourianum</name>
    <dbReference type="NCBI Taxonomy" id="34283"/>
    <lineage>
        <taxon>Eukaryota</taxon>
        <taxon>Viridiplantae</taxon>
        <taxon>Streptophyta</taxon>
        <taxon>Embryophyta</taxon>
        <taxon>Tracheophyta</taxon>
        <taxon>Spermatophyta</taxon>
        <taxon>Magnoliopsida</taxon>
        <taxon>eudicotyledons</taxon>
        <taxon>Gunneridae</taxon>
        <taxon>Pentapetalae</taxon>
        <taxon>rosids</taxon>
        <taxon>malvids</taxon>
        <taxon>Malvales</taxon>
        <taxon>Malvaceae</taxon>
        <taxon>Malvoideae</taxon>
        <taxon>Gossypium</taxon>
    </lineage>
</organism>
<reference evidence="1 2" key="1">
    <citation type="journal article" date="2019" name="Genome Biol. Evol.">
        <title>Insights into the evolution of the New World diploid cottons (Gossypium, subgenus Houzingenia) based on genome sequencing.</title>
        <authorList>
            <person name="Grover C.E."/>
            <person name="Arick M.A. 2nd"/>
            <person name="Thrash A."/>
            <person name="Conover J.L."/>
            <person name="Sanders W.S."/>
            <person name="Peterson D.G."/>
            <person name="Frelichowski J.E."/>
            <person name="Scheffler J.A."/>
            <person name="Scheffler B.E."/>
            <person name="Wendel J.F."/>
        </authorList>
    </citation>
    <scope>NUCLEOTIDE SEQUENCE [LARGE SCALE GENOMIC DNA]</scope>
    <source>
        <strain evidence="1">6</strain>
        <tissue evidence="1">Leaf</tissue>
    </source>
</reference>
<proteinExistence type="predicted"/>
<dbReference type="EMBL" id="JABFAE010000004">
    <property type="protein sequence ID" value="MBA0825546.1"/>
    <property type="molecule type" value="Genomic_DNA"/>
</dbReference>
<dbReference type="AlphaFoldDB" id="A0A7J9ITT4"/>
<evidence type="ECO:0000313" key="2">
    <source>
        <dbReference type="Proteomes" id="UP000593575"/>
    </source>
</evidence>
<gene>
    <name evidence="1" type="ORF">Goarm_010484</name>
</gene>
<name>A0A7J9ITT4_9ROSI</name>
<dbReference type="Proteomes" id="UP000593575">
    <property type="component" value="Unassembled WGS sequence"/>
</dbReference>
<protein>
    <submittedName>
        <fullName evidence="1">Uncharacterized protein</fullName>
    </submittedName>
</protein>
<accession>A0A7J9ITT4</accession>
<feature type="non-terminal residue" evidence="1">
    <location>
        <position position="1"/>
    </location>
</feature>
<keyword evidence="2" id="KW-1185">Reference proteome</keyword>
<sequence length="118" mass="13614">SFNGISYRFILVQCYFSSCSPSRIHTTKAFFTSSSHPNQVNHRYQSPTYNKLFVLVSTFCRTATTFMNFLLRHLKDSESTCPLLLTTPSFKKSWDADLELQTGYMVVDDIVKSCIYIQ</sequence>
<comment type="caution">
    <text evidence="1">The sequence shown here is derived from an EMBL/GenBank/DDBJ whole genome shotgun (WGS) entry which is preliminary data.</text>
</comment>
<evidence type="ECO:0000313" key="1">
    <source>
        <dbReference type="EMBL" id="MBA0825546.1"/>
    </source>
</evidence>